<dbReference type="Gene3D" id="3.40.630.30">
    <property type="match status" value="1"/>
</dbReference>
<protein>
    <recommendedName>
        <fullName evidence="1">N-acetyltransferase domain-containing protein</fullName>
    </recommendedName>
</protein>
<evidence type="ECO:0000313" key="3">
    <source>
        <dbReference type="Proteomes" id="UP000028007"/>
    </source>
</evidence>
<dbReference type="Pfam" id="PF13673">
    <property type="entry name" value="Acetyltransf_10"/>
    <property type="match status" value="1"/>
</dbReference>
<dbReference type="InterPro" id="IPR016181">
    <property type="entry name" value="Acyl_CoA_acyltransferase"/>
</dbReference>
<accession>A0A081PD02</accession>
<dbReference type="PROSITE" id="PS51186">
    <property type="entry name" value="GNAT"/>
    <property type="match status" value="1"/>
</dbReference>
<dbReference type="AlphaFoldDB" id="A0A081PD02"/>
<keyword evidence="3" id="KW-1185">Reference proteome</keyword>
<comment type="caution">
    <text evidence="2">The sequence shown here is derived from an EMBL/GenBank/DDBJ whole genome shotgun (WGS) entry which is preliminary data.</text>
</comment>
<gene>
    <name evidence="2" type="ORF">N180_12285</name>
</gene>
<name>A0A081PD02_9SPHI</name>
<dbReference type="eggNOG" id="COG2153">
    <property type="taxonomic scope" value="Bacteria"/>
</dbReference>
<organism evidence="2 3">
    <name type="scientific">Pedobacter antarcticus 4BY</name>
    <dbReference type="NCBI Taxonomy" id="1358423"/>
    <lineage>
        <taxon>Bacteria</taxon>
        <taxon>Pseudomonadati</taxon>
        <taxon>Bacteroidota</taxon>
        <taxon>Sphingobacteriia</taxon>
        <taxon>Sphingobacteriales</taxon>
        <taxon>Sphingobacteriaceae</taxon>
        <taxon>Pedobacter</taxon>
    </lineage>
</organism>
<evidence type="ECO:0000313" key="2">
    <source>
        <dbReference type="EMBL" id="KEQ28575.1"/>
    </source>
</evidence>
<dbReference type="EMBL" id="JNFF01000111">
    <property type="protein sequence ID" value="KEQ28575.1"/>
    <property type="molecule type" value="Genomic_DNA"/>
</dbReference>
<dbReference type="SUPFAM" id="SSF55729">
    <property type="entry name" value="Acyl-CoA N-acyltransferases (Nat)"/>
    <property type="match status" value="1"/>
</dbReference>
<dbReference type="CDD" id="cd04301">
    <property type="entry name" value="NAT_SF"/>
    <property type="match status" value="1"/>
</dbReference>
<dbReference type="InterPro" id="IPR000182">
    <property type="entry name" value="GNAT_dom"/>
</dbReference>
<dbReference type="GO" id="GO:0016747">
    <property type="term" value="F:acyltransferase activity, transferring groups other than amino-acyl groups"/>
    <property type="evidence" value="ECO:0007669"/>
    <property type="project" value="InterPro"/>
</dbReference>
<dbReference type="Proteomes" id="UP000028007">
    <property type="component" value="Unassembled WGS sequence"/>
</dbReference>
<proteinExistence type="predicted"/>
<reference evidence="2 3" key="1">
    <citation type="journal article" date="1992" name="Int. J. Syst. Bacteriol.">
        <title>Sphingobacterium antarcticus sp. nov. a Psychrotrophic Bacterium from the Soils of Schirmacher Oasis, Antarctica.</title>
        <authorList>
            <person name="Shivaji S."/>
            <person name="Ray M.K."/>
            <person name="Rao N.S."/>
            <person name="Saiserr L."/>
            <person name="Jagannadham M.V."/>
            <person name="Kumar G.S."/>
            <person name="Reddy G."/>
            <person name="Bhargava P.M."/>
        </authorList>
    </citation>
    <scope>NUCLEOTIDE SEQUENCE [LARGE SCALE GENOMIC DNA]</scope>
    <source>
        <strain evidence="2 3">4BY</strain>
    </source>
</reference>
<sequence length="150" mass="17231">MTFTELCKPFDSLTLKELYAILRLRSEVFVLEQECVFLDADEKDFKCQHLMLFSEHKLVAYARIVPPGVSFSEASIGRVVTSPIVRGKNFGKILMRLAISNCERLHGLRDIRIGAQSYLQPFYESFGFIQTGEPYLEDDIPHIEMVKKLP</sequence>
<evidence type="ECO:0000259" key="1">
    <source>
        <dbReference type="PROSITE" id="PS51186"/>
    </source>
</evidence>
<feature type="domain" description="N-acetyltransferase" evidence="1">
    <location>
        <begin position="8"/>
        <end position="150"/>
    </location>
</feature>